<reference evidence="3" key="1">
    <citation type="submission" date="2014-06" db="EMBL/GenBank/DDBJ databases">
        <title>Key roles for freshwater Actinobacteria revealed by deep metagenomic sequencing.</title>
        <authorList>
            <person name="Ghai R."/>
            <person name="Mizuno C.M."/>
            <person name="Picazo A."/>
            <person name="Camacho A."/>
            <person name="Rodriguez-Valera F."/>
        </authorList>
    </citation>
    <scope>NUCLEOTIDE SEQUENCE</scope>
</reference>
<dbReference type="Pfam" id="PF13230">
    <property type="entry name" value="GATase_4"/>
    <property type="match status" value="1"/>
</dbReference>
<protein>
    <recommendedName>
        <fullName evidence="2">Glutamine amidotransferase type-2 domain-containing protein</fullName>
    </recommendedName>
</protein>
<dbReference type="AlphaFoldDB" id="A0A094SCR0"/>
<dbReference type="Gene3D" id="3.60.20.10">
    <property type="entry name" value="Glutamine Phosphoribosylpyrophosphate, subunit 1, domain 1"/>
    <property type="match status" value="1"/>
</dbReference>
<evidence type="ECO:0000259" key="2">
    <source>
        <dbReference type="PROSITE" id="PS51278"/>
    </source>
</evidence>
<feature type="domain" description="Glutamine amidotransferase type-2" evidence="2">
    <location>
        <begin position="1"/>
        <end position="204"/>
    </location>
</feature>
<dbReference type="InterPro" id="IPR017932">
    <property type="entry name" value="GATase_2_dom"/>
</dbReference>
<evidence type="ECO:0000256" key="1">
    <source>
        <dbReference type="ARBA" id="ARBA00022962"/>
    </source>
</evidence>
<dbReference type="SUPFAM" id="SSF56235">
    <property type="entry name" value="N-terminal nucleophile aminohydrolases (Ntn hydrolases)"/>
    <property type="match status" value="1"/>
</dbReference>
<dbReference type="PANTHER" id="PTHR42824">
    <property type="entry name" value="GLUTAMINE AMIDOTRANSFERASE"/>
    <property type="match status" value="1"/>
</dbReference>
<proteinExistence type="predicted"/>
<dbReference type="InterPro" id="IPR026869">
    <property type="entry name" value="EgtC-like"/>
</dbReference>
<gene>
    <name evidence="3" type="ORF">GM51_13810</name>
</gene>
<dbReference type="EMBL" id="JNSL01000099">
    <property type="protein sequence ID" value="KGA15903.1"/>
    <property type="molecule type" value="Genomic_DNA"/>
</dbReference>
<accession>A0A094SCR0</accession>
<dbReference type="PROSITE" id="PS51278">
    <property type="entry name" value="GATASE_TYPE_2"/>
    <property type="match status" value="1"/>
</dbReference>
<name>A0A094SCR0_9ZZZZ</name>
<comment type="caution">
    <text evidence="3">The sequence shown here is derived from an EMBL/GenBank/DDBJ whole genome shotgun (WGS) entry which is preliminary data.</text>
</comment>
<dbReference type="PANTHER" id="PTHR42824:SF1">
    <property type="entry name" value="GLUTAMINE AMIDOTRANSFERASE YAFJ-RELATED"/>
    <property type="match status" value="1"/>
</dbReference>
<evidence type="ECO:0000313" key="3">
    <source>
        <dbReference type="EMBL" id="KGA15903.1"/>
    </source>
</evidence>
<sequence>MAIKNLGEIEVERDVNAAIDSSLYASASANLVATDAITHLRWATENISVRIPNTHPFIKQGPNGPIAFCHNGGVARGAQLTSLITEDLFAELEGDTDSEQYFAALVTKLRESNGDFVAAYKELVKDLAPIHYTSVNALILTPDELMIVCQHKPENLSSDLEADYYEIFWQTTNGITSAWSSGVRADSNDFHALENGSLLHIDTNTGVVTTHEIR</sequence>
<dbReference type="InterPro" id="IPR029055">
    <property type="entry name" value="Ntn_hydrolases_N"/>
</dbReference>
<organism evidence="3">
    <name type="scientific">freshwater metagenome</name>
    <dbReference type="NCBI Taxonomy" id="449393"/>
    <lineage>
        <taxon>unclassified sequences</taxon>
        <taxon>metagenomes</taxon>
        <taxon>ecological metagenomes</taxon>
    </lineage>
</organism>
<keyword evidence="1" id="KW-0315">Glutamine amidotransferase</keyword>